<evidence type="ECO:0000313" key="2">
    <source>
        <dbReference type="Proteomes" id="UP001419268"/>
    </source>
</evidence>
<dbReference type="EMBL" id="JBBNAG010000007">
    <property type="protein sequence ID" value="KAK9118185.1"/>
    <property type="molecule type" value="Genomic_DNA"/>
</dbReference>
<dbReference type="Proteomes" id="UP001419268">
    <property type="component" value="Unassembled WGS sequence"/>
</dbReference>
<gene>
    <name evidence="1" type="ORF">Scep_016278</name>
</gene>
<comment type="caution">
    <text evidence="1">The sequence shown here is derived from an EMBL/GenBank/DDBJ whole genome shotgun (WGS) entry which is preliminary data.</text>
</comment>
<dbReference type="AlphaFoldDB" id="A0AAP0IN67"/>
<organism evidence="1 2">
    <name type="scientific">Stephania cephalantha</name>
    <dbReference type="NCBI Taxonomy" id="152367"/>
    <lineage>
        <taxon>Eukaryota</taxon>
        <taxon>Viridiplantae</taxon>
        <taxon>Streptophyta</taxon>
        <taxon>Embryophyta</taxon>
        <taxon>Tracheophyta</taxon>
        <taxon>Spermatophyta</taxon>
        <taxon>Magnoliopsida</taxon>
        <taxon>Ranunculales</taxon>
        <taxon>Menispermaceae</taxon>
        <taxon>Menispermoideae</taxon>
        <taxon>Cissampelideae</taxon>
        <taxon>Stephania</taxon>
    </lineage>
</organism>
<sequence length="59" mass="7047">MCVCVLLFLCSSFMRRMKITQWEEESEEKKKDMIFSPCPICAKLPTVIFSFLFHIFFIC</sequence>
<evidence type="ECO:0000313" key="1">
    <source>
        <dbReference type="EMBL" id="KAK9118185.1"/>
    </source>
</evidence>
<keyword evidence="2" id="KW-1185">Reference proteome</keyword>
<proteinExistence type="predicted"/>
<name>A0AAP0IN67_9MAGN</name>
<reference evidence="1 2" key="1">
    <citation type="submission" date="2024-01" db="EMBL/GenBank/DDBJ databases">
        <title>Genome assemblies of Stephania.</title>
        <authorList>
            <person name="Yang L."/>
        </authorList>
    </citation>
    <scope>NUCLEOTIDE SEQUENCE [LARGE SCALE GENOMIC DNA]</scope>
    <source>
        <strain evidence="1">JXDWG</strain>
        <tissue evidence="1">Leaf</tissue>
    </source>
</reference>
<accession>A0AAP0IN67</accession>
<protein>
    <submittedName>
        <fullName evidence="1">Uncharacterized protein</fullName>
    </submittedName>
</protein>